<dbReference type="InterPro" id="IPR012338">
    <property type="entry name" value="Beta-lactam/transpept-like"/>
</dbReference>
<reference evidence="2 3" key="1">
    <citation type="submission" date="2018-10" db="EMBL/GenBank/DDBJ databases">
        <title>Phylogenomics of Brevibacillus.</title>
        <authorList>
            <person name="Dunlap C."/>
        </authorList>
    </citation>
    <scope>NUCLEOTIDE SEQUENCE [LARGE SCALE GENOMIC DNA]</scope>
    <source>
        <strain evidence="2 3">JCM 15716</strain>
    </source>
</reference>
<dbReference type="PANTHER" id="PTHR46825:SF9">
    <property type="entry name" value="BETA-LACTAMASE-RELATED DOMAIN-CONTAINING PROTEIN"/>
    <property type="match status" value="1"/>
</dbReference>
<dbReference type="InterPro" id="IPR050491">
    <property type="entry name" value="AmpC-like"/>
</dbReference>
<sequence length="473" mass="52576">MMEMNTHNWAQPFEEYAQNLLIKSKTPGAIVALAKEGELVYYQTFGYSNVENKTAMKLDTVFGLASVTKSFACATIMHLQEQGKLSVHDPVVKYLPEFRTPDEEKTKKITIHHLMNHTSGLPVSSALTFALKRSMEADPDMHEPGQEDILKKHPPIDTHEELMAYIASRDFEMLGEPGTQYNYSNDAYGLLSAIINRASGKSFEGYLKENILDPAGMSNTVFYIEDLKDHTDITTLYSSRVSGSETEVFPAPLWWKQPAMLGSGALKSTVRDLLRYLEMYRTGGVVGTQRILSSASVEQMTTPFFQINLSQFYGYGLTITTEYHGATMIGHGGNTKGVSSHICLIPELGITGVVLTNIMGAPSAKLMFSVLNAIQGLPLDTPLVRYPEHDLPIVNADQYAGDYGTEEEGTRLSIKNENGKLLLVFGAISVPLRHIGDNIFVEENMQVMASFIRNNDGQIIRINCLSRQLTRIR</sequence>
<feature type="domain" description="Beta-lactamase-related" evidence="1">
    <location>
        <begin position="14"/>
        <end position="363"/>
    </location>
</feature>
<dbReference type="PANTHER" id="PTHR46825">
    <property type="entry name" value="D-ALANYL-D-ALANINE-CARBOXYPEPTIDASE/ENDOPEPTIDASE AMPH"/>
    <property type="match status" value="1"/>
</dbReference>
<proteinExistence type="predicted"/>
<organism evidence="2 3">
    <name type="scientific">Brevibacillus fluminis</name>
    <dbReference type="NCBI Taxonomy" id="511487"/>
    <lineage>
        <taxon>Bacteria</taxon>
        <taxon>Bacillati</taxon>
        <taxon>Bacillota</taxon>
        <taxon>Bacilli</taxon>
        <taxon>Bacillales</taxon>
        <taxon>Paenibacillaceae</taxon>
        <taxon>Brevibacillus</taxon>
    </lineage>
</organism>
<gene>
    <name evidence="2" type="ORF">EDM56_30460</name>
</gene>
<dbReference type="Proteomes" id="UP000271031">
    <property type="component" value="Unassembled WGS sequence"/>
</dbReference>
<evidence type="ECO:0000313" key="2">
    <source>
        <dbReference type="EMBL" id="RNB78522.1"/>
    </source>
</evidence>
<protein>
    <submittedName>
        <fullName evidence="2">Class A beta-lactamase-related serine hydrolase</fullName>
    </submittedName>
</protein>
<keyword evidence="3" id="KW-1185">Reference proteome</keyword>
<dbReference type="SUPFAM" id="SSF56601">
    <property type="entry name" value="beta-lactamase/transpeptidase-like"/>
    <property type="match status" value="1"/>
</dbReference>
<comment type="caution">
    <text evidence="2">The sequence shown here is derived from an EMBL/GenBank/DDBJ whole genome shotgun (WGS) entry which is preliminary data.</text>
</comment>
<dbReference type="AlphaFoldDB" id="A0A3M8CRW4"/>
<dbReference type="Gene3D" id="3.40.710.10">
    <property type="entry name" value="DD-peptidase/beta-lactamase superfamily"/>
    <property type="match status" value="1"/>
</dbReference>
<accession>A0A3M8CRW4</accession>
<keyword evidence="2" id="KW-0378">Hydrolase</keyword>
<evidence type="ECO:0000259" key="1">
    <source>
        <dbReference type="Pfam" id="PF00144"/>
    </source>
</evidence>
<dbReference type="GO" id="GO:0016787">
    <property type="term" value="F:hydrolase activity"/>
    <property type="evidence" value="ECO:0007669"/>
    <property type="project" value="UniProtKB-KW"/>
</dbReference>
<dbReference type="EMBL" id="RHHQ01000033">
    <property type="protein sequence ID" value="RNB78522.1"/>
    <property type="molecule type" value="Genomic_DNA"/>
</dbReference>
<evidence type="ECO:0000313" key="3">
    <source>
        <dbReference type="Proteomes" id="UP000271031"/>
    </source>
</evidence>
<name>A0A3M8CRW4_9BACL</name>
<dbReference type="InterPro" id="IPR001466">
    <property type="entry name" value="Beta-lactam-related"/>
</dbReference>
<dbReference type="OrthoDB" id="2461317at2"/>
<dbReference type="Pfam" id="PF00144">
    <property type="entry name" value="Beta-lactamase"/>
    <property type="match status" value="1"/>
</dbReference>